<accession>A0AAD8EGP1</accession>
<feature type="transmembrane region" description="Helical" evidence="1">
    <location>
        <begin position="35"/>
        <end position="54"/>
    </location>
</feature>
<keyword evidence="1" id="KW-0472">Membrane</keyword>
<dbReference type="EMBL" id="JASPKZ010004919">
    <property type="protein sequence ID" value="KAJ9589678.1"/>
    <property type="molecule type" value="Genomic_DNA"/>
</dbReference>
<keyword evidence="3" id="KW-1185">Reference proteome</keyword>
<proteinExistence type="predicted"/>
<comment type="caution">
    <text evidence="2">The sequence shown here is derived from an EMBL/GenBank/DDBJ whole genome shotgun (WGS) entry which is preliminary data.</text>
</comment>
<reference evidence="2" key="2">
    <citation type="submission" date="2023-05" db="EMBL/GenBank/DDBJ databases">
        <authorList>
            <person name="Fouks B."/>
        </authorList>
    </citation>
    <scope>NUCLEOTIDE SEQUENCE</scope>
    <source>
        <strain evidence="2">Stay&amp;Tobe</strain>
        <tissue evidence="2">Testes</tissue>
    </source>
</reference>
<evidence type="ECO:0000256" key="1">
    <source>
        <dbReference type="SAM" id="Phobius"/>
    </source>
</evidence>
<evidence type="ECO:0000313" key="2">
    <source>
        <dbReference type="EMBL" id="KAJ9589678.1"/>
    </source>
</evidence>
<dbReference type="Proteomes" id="UP001233999">
    <property type="component" value="Unassembled WGS sequence"/>
</dbReference>
<evidence type="ECO:0000313" key="3">
    <source>
        <dbReference type="Proteomes" id="UP001233999"/>
    </source>
</evidence>
<keyword evidence="1" id="KW-1133">Transmembrane helix</keyword>
<protein>
    <submittedName>
        <fullName evidence="2">Uncharacterized protein</fullName>
    </submittedName>
</protein>
<reference evidence="2" key="1">
    <citation type="journal article" date="2023" name="IScience">
        <title>Live-bearing cockroach genome reveals convergent evolutionary mechanisms linked to viviparity in insects and beyond.</title>
        <authorList>
            <person name="Fouks B."/>
            <person name="Harrison M.C."/>
            <person name="Mikhailova A.A."/>
            <person name="Marchal E."/>
            <person name="English S."/>
            <person name="Carruthers M."/>
            <person name="Jennings E.C."/>
            <person name="Chiamaka E.L."/>
            <person name="Frigard R.A."/>
            <person name="Pippel M."/>
            <person name="Attardo G.M."/>
            <person name="Benoit J.B."/>
            <person name="Bornberg-Bauer E."/>
            <person name="Tobe S.S."/>
        </authorList>
    </citation>
    <scope>NUCLEOTIDE SEQUENCE</scope>
    <source>
        <strain evidence="2">Stay&amp;Tobe</strain>
    </source>
</reference>
<keyword evidence="1" id="KW-0812">Transmembrane</keyword>
<name>A0AAD8EGP1_DIPPU</name>
<feature type="non-terminal residue" evidence="2">
    <location>
        <position position="1"/>
    </location>
</feature>
<dbReference type="AlphaFoldDB" id="A0AAD8EGP1"/>
<sequence>SYYSKISFCYSVLVRFEIAKMLSALNPSHCCKKSICILLTLFITHSIFFFTWLIHLSRGLPRGGFPCILRFNSRCVWILLKSFF</sequence>
<organism evidence="2 3">
    <name type="scientific">Diploptera punctata</name>
    <name type="common">Pacific beetle cockroach</name>
    <dbReference type="NCBI Taxonomy" id="6984"/>
    <lineage>
        <taxon>Eukaryota</taxon>
        <taxon>Metazoa</taxon>
        <taxon>Ecdysozoa</taxon>
        <taxon>Arthropoda</taxon>
        <taxon>Hexapoda</taxon>
        <taxon>Insecta</taxon>
        <taxon>Pterygota</taxon>
        <taxon>Neoptera</taxon>
        <taxon>Polyneoptera</taxon>
        <taxon>Dictyoptera</taxon>
        <taxon>Blattodea</taxon>
        <taxon>Blaberoidea</taxon>
        <taxon>Blaberidae</taxon>
        <taxon>Diplopterinae</taxon>
        <taxon>Diploptera</taxon>
    </lineage>
</organism>
<gene>
    <name evidence="2" type="ORF">L9F63_017122</name>
</gene>
<feature type="non-terminal residue" evidence="2">
    <location>
        <position position="84"/>
    </location>
</feature>